<dbReference type="AlphaFoldDB" id="A0A1X2GQG2"/>
<evidence type="ECO:0000256" key="2">
    <source>
        <dbReference type="SAM" id="SignalP"/>
    </source>
</evidence>
<reference evidence="4 5" key="1">
    <citation type="submission" date="2016-07" db="EMBL/GenBank/DDBJ databases">
        <title>Pervasive Adenine N6-methylation of Active Genes in Fungi.</title>
        <authorList>
            <consortium name="DOE Joint Genome Institute"/>
            <person name="Mondo S.J."/>
            <person name="Dannebaum R.O."/>
            <person name="Kuo R.C."/>
            <person name="Labutti K."/>
            <person name="Haridas S."/>
            <person name="Kuo A."/>
            <person name="Salamov A."/>
            <person name="Ahrendt S.R."/>
            <person name="Lipzen A."/>
            <person name="Sullivan W."/>
            <person name="Andreopoulos W.B."/>
            <person name="Clum A."/>
            <person name="Lindquist E."/>
            <person name="Daum C."/>
            <person name="Ramamoorthy G.K."/>
            <person name="Gryganskyi A."/>
            <person name="Culley D."/>
            <person name="Magnuson J.K."/>
            <person name="James T.Y."/>
            <person name="O'Malley M.A."/>
            <person name="Stajich J.E."/>
            <person name="Spatafora J.W."/>
            <person name="Visel A."/>
            <person name="Grigoriev I.V."/>
        </authorList>
    </citation>
    <scope>NUCLEOTIDE SEQUENCE [LARGE SCALE GENOMIC DNA]</scope>
    <source>
        <strain evidence="4 5">NRRL 3301</strain>
    </source>
</reference>
<dbReference type="PANTHER" id="PTHR40633">
    <property type="entry name" value="MATRIX PROTEIN, PUTATIVE (AFU_ORTHOLOGUE AFUA_8G05410)-RELATED"/>
    <property type="match status" value="1"/>
</dbReference>
<evidence type="ECO:0000256" key="1">
    <source>
        <dbReference type="ARBA" id="ARBA00022729"/>
    </source>
</evidence>
<feature type="signal peptide" evidence="2">
    <location>
        <begin position="1"/>
        <end position="21"/>
    </location>
</feature>
<organism evidence="4 5">
    <name type="scientific">Hesseltinella vesiculosa</name>
    <dbReference type="NCBI Taxonomy" id="101127"/>
    <lineage>
        <taxon>Eukaryota</taxon>
        <taxon>Fungi</taxon>
        <taxon>Fungi incertae sedis</taxon>
        <taxon>Mucoromycota</taxon>
        <taxon>Mucoromycotina</taxon>
        <taxon>Mucoromycetes</taxon>
        <taxon>Mucorales</taxon>
        <taxon>Cunninghamellaceae</taxon>
        <taxon>Hesseltinella</taxon>
    </lineage>
</organism>
<dbReference type="Pfam" id="PF10342">
    <property type="entry name" value="Kre9_KNH"/>
    <property type="match status" value="1"/>
</dbReference>
<dbReference type="InterPro" id="IPR018466">
    <property type="entry name" value="Kre9/Knh1-like_N"/>
</dbReference>
<evidence type="ECO:0000313" key="5">
    <source>
        <dbReference type="Proteomes" id="UP000242146"/>
    </source>
</evidence>
<sequence length="220" mass="22195">MFNKLIVAATALLASTMVVDATMAPSYPSPGTVWNTGQQYTITWADDGTAPSIASGWKNFKIDFMTGDNDNQTFLTNVASNLDGATLTSFTWTAPSVSPQSAIYFFMFSNNAGQMAWTTRFGITNDGKLVAPQFASQPNGAKIPWGNGQLASAVSNTTASASASSAPSSSVAPSAASSAASSGAAASASSSTTTKANSAGITRPLTAGVAIAAVAAGLLI</sequence>
<evidence type="ECO:0000259" key="3">
    <source>
        <dbReference type="Pfam" id="PF10342"/>
    </source>
</evidence>
<feature type="chain" id="PRO_5012349176" description="Yeast cell wall synthesis Kre9/Knh1-like N-terminal domain-containing protein" evidence="2">
    <location>
        <begin position="22"/>
        <end position="220"/>
    </location>
</feature>
<proteinExistence type="predicted"/>
<dbReference type="OrthoDB" id="2432613at2759"/>
<name>A0A1X2GQG2_9FUNG</name>
<dbReference type="InterPro" id="IPR052982">
    <property type="entry name" value="SRP1/TIP1-like"/>
</dbReference>
<evidence type="ECO:0000313" key="4">
    <source>
        <dbReference type="EMBL" id="ORX58989.1"/>
    </source>
</evidence>
<keyword evidence="1 2" id="KW-0732">Signal</keyword>
<accession>A0A1X2GQG2</accession>
<feature type="domain" description="Yeast cell wall synthesis Kre9/Knh1-like N-terminal" evidence="3">
    <location>
        <begin position="28"/>
        <end position="123"/>
    </location>
</feature>
<gene>
    <name evidence="4" type="ORF">DM01DRAFT_1381602</name>
</gene>
<dbReference type="EMBL" id="MCGT01000006">
    <property type="protein sequence ID" value="ORX58989.1"/>
    <property type="molecule type" value="Genomic_DNA"/>
</dbReference>
<dbReference type="STRING" id="101127.A0A1X2GQG2"/>
<keyword evidence="5" id="KW-1185">Reference proteome</keyword>
<protein>
    <recommendedName>
        <fullName evidence="3">Yeast cell wall synthesis Kre9/Knh1-like N-terminal domain-containing protein</fullName>
    </recommendedName>
</protein>
<dbReference type="Proteomes" id="UP000242146">
    <property type="component" value="Unassembled WGS sequence"/>
</dbReference>
<comment type="caution">
    <text evidence="4">The sequence shown here is derived from an EMBL/GenBank/DDBJ whole genome shotgun (WGS) entry which is preliminary data.</text>
</comment>
<dbReference type="PANTHER" id="PTHR40633:SF1">
    <property type="entry name" value="GPI ANCHORED SERINE-THREONINE RICH PROTEIN (AFU_ORTHOLOGUE AFUA_1G03630)"/>
    <property type="match status" value="1"/>
</dbReference>